<dbReference type="InterPro" id="IPR029063">
    <property type="entry name" value="SAM-dependent_MTases_sf"/>
</dbReference>
<sequence length="429" mass="46934">MPKFLVRFAQFHVEFRLPELLSLAKLEGVRLVFEPSDYSDSSAQRLVRRAILVRDIIELWAVGKDYPDLYDGIRAGSEWKRPEYQTCSFKFMIDTTGASLTMPQQIARIEKFAWMGYQGEIDLRHPDVVFTCFEDYGFGSSHNEPIAAGNRNVVTQYDLKKRGYLGTTSMDAELSLVMANQALARPGAFILDPFVGTGSFLISCSHFGAYTVGSDIDGRQIRGTGGKSVDSNVEQYKLESRVLGSLVCDIGWWDAIVCDPPYGVRAGAKKIASNPKTKPTTSAFKPNGEPRYPQTVAYEMSQVIADLVAFAAAHLAPGGRLVFWLPTVNEQYEPQDIPTHPLLRLVANSEQNFGKWSRRLITMEKLEGVPEGVVQAQTAGEAARLVVSAAAAYKELGHARFRDKYFEPKSGAGAGGSGVGGADAPSGGA</sequence>
<evidence type="ECO:0000256" key="3">
    <source>
        <dbReference type="ARBA" id="ARBA00022555"/>
    </source>
</evidence>
<evidence type="ECO:0000256" key="2">
    <source>
        <dbReference type="ARBA" id="ARBA00022490"/>
    </source>
</evidence>
<keyword evidence="8 10" id="KW-0694">RNA-binding</keyword>
<evidence type="ECO:0000256" key="8">
    <source>
        <dbReference type="ARBA" id="ARBA00022884"/>
    </source>
</evidence>
<dbReference type="EMBL" id="JADGIZ020000015">
    <property type="protein sequence ID" value="KAL2916709.1"/>
    <property type="molecule type" value="Genomic_DNA"/>
</dbReference>
<evidence type="ECO:0000256" key="7">
    <source>
        <dbReference type="ARBA" id="ARBA00022694"/>
    </source>
</evidence>
<keyword evidence="5 10" id="KW-0808">Transferase</keyword>
<evidence type="ECO:0000256" key="11">
    <source>
        <dbReference type="SAM" id="MobiDB-lite"/>
    </source>
</evidence>
<feature type="domain" description="tRNA (guanine(10)-N(2))-methyltransferase TRMT11 N-terminal" evidence="13">
    <location>
        <begin position="3"/>
        <end position="141"/>
    </location>
</feature>
<keyword evidence="7 10" id="KW-0819">tRNA processing</keyword>
<feature type="region of interest" description="Disordered" evidence="11">
    <location>
        <begin position="407"/>
        <end position="429"/>
    </location>
</feature>
<evidence type="ECO:0000256" key="10">
    <source>
        <dbReference type="PROSITE-ProRule" id="PRU00959"/>
    </source>
</evidence>
<dbReference type="InterPro" id="IPR002052">
    <property type="entry name" value="DNA_methylase_N6_adenine_CS"/>
</dbReference>
<gene>
    <name evidence="14" type="ORF">HK105_203825</name>
</gene>
<dbReference type="EC" id="2.1.1.214" evidence="9"/>
<evidence type="ECO:0000256" key="1">
    <source>
        <dbReference type="ARBA" id="ARBA00004496"/>
    </source>
</evidence>
<comment type="similarity">
    <text evidence="10">Belongs to the class I-like SAM-binding methyltransferase superfamily. TRM11 methyltransferase family.</text>
</comment>
<evidence type="ECO:0000256" key="5">
    <source>
        <dbReference type="ARBA" id="ARBA00022679"/>
    </source>
</evidence>
<dbReference type="Gene3D" id="3.40.50.150">
    <property type="entry name" value="Vaccinia Virus protein VP39"/>
    <property type="match status" value="1"/>
</dbReference>
<keyword evidence="3 10" id="KW-0820">tRNA-binding</keyword>
<dbReference type="PRINTS" id="PR00507">
    <property type="entry name" value="N12N6MTFRASE"/>
</dbReference>
<dbReference type="SUPFAM" id="SSF53335">
    <property type="entry name" value="S-adenosyl-L-methionine-dependent methyltransferases"/>
    <property type="match status" value="1"/>
</dbReference>
<comment type="caution">
    <text evidence="14">The sequence shown here is derived from an EMBL/GenBank/DDBJ whole genome shotgun (WGS) entry which is preliminary data.</text>
</comment>
<dbReference type="PROSITE" id="PS51627">
    <property type="entry name" value="SAM_MT_TRM11"/>
    <property type="match status" value="1"/>
</dbReference>
<dbReference type="Proteomes" id="UP001527925">
    <property type="component" value="Unassembled WGS sequence"/>
</dbReference>
<evidence type="ECO:0000256" key="9">
    <source>
        <dbReference type="ARBA" id="ARBA00066937"/>
    </source>
</evidence>
<proteinExistence type="inferred from homology"/>
<dbReference type="PROSITE" id="PS00092">
    <property type="entry name" value="N6_MTASE"/>
    <property type="match status" value="1"/>
</dbReference>
<dbReference type="Pfam" id="PF25904">
    <property type="entry name" value="Tmrp11_N"/>
    <property type="match status" value="1"/>
</dbReference>
<protein>
    <recommendedName>
        <fullName evidence="9">tRNA (guanine(10)-N(2))-methyltransferase</fullName>
        <ecNumber evidence="9">2.1.1.214</ecNumber>
    </recommendedName>
</protein>
<name>A0ABR4NB62_9FUNG</name>
<evidence type="ECO:0000313" key="15">
    <source>
        <dbReference type="Proteomes" id="UP001527925"/>
    </source>
</evidence>
<keyword evidence="2" id="KW-0963">Cytoplasm</keyword>
<keyword evidence="4 10" id="KW-0489">Methyltransferase</keyword>
<dbReference type="PANTHER" id="PTHR13370">
    <property type="entry name" value="RNA METHYLASE-RELATED"/>
    <property type="match status" value="1"/>
</dbReference>
<organism evidence="14 15">
    <name type="scientific">Polyrhizophydium stewartii</name>
    <dbReference type="NCBI Taxonomy" id="2732419"/>
    <lineage>
        <taxon>Eukaryota</taxon>
        <taxon>Fungi</taxon>
        <taxon>Fungi incertae sedis</taxon>
        <taxon>Chytridiomycota</taxon>
        <taxon>Chytridiomycota incertae sedis</taxon>
        <taxon>Chytridiomycetes</taxon>
        <taxon>Rhizophydiales</taxon>
        <taxon>Rhizophydiales incertae sedis</taxon>
        <taxon>Polyrhizophydium</taxon>
    </lineage>
</organism>
<dbReference type="Pfam" id="PF01170">
    <property type="entry name" value="UPF0020"/>
    <property type="match status" value="1"/>
</dbReference>
<evidence type="ECO:0000259" key="13">
    <source>
        <dbReference type="Pfam" id="PF25904"/>
    </source>
</evidence>
<evidence type="ECO:0000313" key="14">
    <source>
        <dbReference type="EMBL" id="KAL2916709.1"/>
    </source>
</evidence>
<evidence type="ECO:0000259" key="12">
    <source>
        <dbReference type="Pfam" id="PF01170"/>
    </source>
</evidence>
<reference evidence="14 15" key="1">
    <citation type="submission" date="2023-09" db="EMBL/GenBank/DDBJ databases">
        <title>Pangenome analysis of Batrachochytrium dendrobatidis and related Chytrids.</title>
        <authorList>
            <person name="Yacoub M.N."/>
            <person name="Stajich J.E."/>
            <person name="James T.Y."/>
        </authorList>
    </citation>
    <scope>NUCLEOTIDE SEQUENCE [LARGE SCALE GENOMIC DNA]</scope>
    <source>
        <strain evidence="14 15">JEL0888</strain>
    </source>
</reference>
<dbReference type="PIRSF" id="PIRSF017259">
    <property type="entry name" value="tRNA_mtfrase_TRM11"/>
    <property type="match status" value="1"/>
</dbReference>
<feature type="compositionally biased region" description="Gly residues" evidence="11">
    <location>
        <begin position="412"/>
        <end position="429"/>
    </location>
</feature>
<keyword evidence="15" id="KW-1185">Reference proteome</keyword>
<dbReference type="InterPro" id="IPR000241">
    <property type="entry name" value="RlmKL-like_Mtase"/>
</dbReference>
<keyword evidence="6 10" id="KW-0949">S-adenosyl-L-methionine</keyword>
<dbReference type="InterPro" id="IPR016691">
    <property type="entry name" value="TRMT11"/>
</dbReference>
<evidence type="ECO:0000256" key="4">
    <source>
        <dbReference type="ARBA" id="ARBA00022603"/>
    </source>
</evidence>
<evidence type="ECO:0000256" key="6">
    <source>
        <dbReference type="ARBA" id="ARBA00022691"/>
    </source>
</evidence>
<feature type="domain" description="Ribosomal RNA large subunit methyltransferase K/L-like methyltransferase" evidence="12">
    <location>
        <begin position="161"/>
        <end position="270"/>
    </location>
</feature>
<dbReference type="InterPro" id="IPR059073">
    <property type="entry name" value="TRMT11_N"/>
</dbReference>
<comment type="subcellular location">
    <subcellularLocation>
        <location evidence="1">Cytoplasm</location>
    </subcellularLocation>
</comment>
<accession>A0ABR4NB62</accession>
<dbReference type="PANTHER" id="PTHR13370:SF3">
    <property type="entry name" value="TRNA (GUANINE(10)-N2)-METHYLTRANSFERASE HOMOLOG"/>
    <property type="match status" value="1"/>
</dbReference>